<evidence type="ECO:0000259" key="2">
    <source>
        <dbReference type="Pfam" id="PF14297"/>
    </source>
</evidence>
<organism evidence="3 4">
    <name type="scientific">Paenibacillus wenxiniae</name>
    <dbReference type="NCBI Taxonomy" id="1636843"/>
    <lineage>
        <taxon>Bacteria</taxon>
        <taxon>Bacillati</taxon>
        <taxon>Bacillota</taxon>
        <taxon>Bacilli</taxon>
        <taxon>Bacillales</taxon>
        <taxon>Paenibacillaceae</taxon>
        <taxon>Paenibacillus</taxon>
    </lineage>
</organism>
<feature type="compositionally biased region" description="Basic and acidic residues" evidence="1">
    <location>
        <begin position="150"/>
        <end position="166"/>
    </location>
</feature>
<keyword evidence="4" id="KW-1185">Reference proteome</keyword>
<reference evidence="4" key="1">
    <citation type="journal article" date="2019" name="Int. J. Syst. Evol. Microbiol.">
        <title>The Global Catalogue of Microorganisms (GCM) 10K type strain sequencing project: providing services to taxonomists for standard genome sequencing and annotation.</title>
        <authorList>
            <consortium name="The Broad Institute Genomics Platform"/>
            <consortium name="The Broad Institute Genome Sequencing Center for Infectious Disease"/>
            <person name="Wu L."/>
            <person name="Ma J."/>
        </authorList>
    </citation>
    <scope>NUCLEOTIDE SEQUENCE [LARGE SCALE GENOMIC DNA]</scope>
    <source>
        <strain evidence="4">CCUG 54950</strain>
    </source>
</reference>
<dbReference type="EMBL" id="JBHUEH010000003">
    <property type="protein sequence ID" value="MFD1884006.1"/>
    <property type="molecule type" value="Genomic_DNA"/>
</dbReference>
<dbReference type="InterPro" id="IPR025400">
    <property type="entry name" value="Lin1244/Lin1753-like_N"/>
</dbReference>
<feature type="compositionally biased region" description="Polar residues" evidence="1">
    <location>
        <begin position="132"/>
        <end position="146"/>
    </location>
</feature>
<proteinExistence type="predicted"/>
<gene>
    <name evidence="3" type="ORF">ACFSC9_00530</name>
</gene>
<comment type="caution">
    <text evidence="3">The sequence shown here is derived from an EMBL/GenBank/DDBJ whole genome shotgun (WGS) entry which is preliminary data.</text>
</comment>
<dbReference type="RefSeq" id="WP_347327415.1">
    <property type="nucleotide sequence ID" value="NZ_JBCGUH010000030.1"/>
</dbReference>
<evidence type="ECO:0000313" key="4">
    <source>
        <dbReference type="Proteomes" id="UP001597233"/>
    </source>
</evidence>
<feature type="domain" description="Lin1244/Lin1753-like N-terminal" evidence="2">
    <location>
        <begin position="6"/>
        <end position="96"/>
    </location>
</feature>
<feature type="region of interest" description="Disordered" evidence="1">
    <location>
        <begin position="114"/>
        <end position="174"/>
    </location>
</feature>
<accession>A0ABW4RCM5</accession>
<feature type="compositionally biased region" description="Basic and acidic residues" evidence="1">
    <location>
        <begin position="114"/>
        <end position="126"/>
    </location>
</feature>
<dbReference type="Pfam" id="PF14297">
    <property type="entry name" value="Lin1244_N"/>
    <property type="match status" value="1"/>
</dbReference>
<name>A0ABW4RCM5_9BACL</name>
<protein>
    <submittedName>
        <fullName evidence="3">DUF4373 domain-containing protein</fullName>
    </submittedName>
</protein>
<evidence type="ECO:0000313" key="3">
    <source>
        <dbReference type="EMBL" id="MFD1884006.1"/>
    </source>
</evidence>
<sequence>MKEAYYFSHDSNARHDPKITAMRSVYGSEGYGWYWMLVEMMRESEGYRLDMQGKYTWNAFASQLQTDSIRIAEFVHDCISEFELFESDGEYFWSASLNRRMELRDQKSEVRRKAAKARWDKEKKGSTAEVDNATSMHLHSNSTANAMQGKESKRKESKGKEIKEEEIGPSSSSDEPFYSEIGVVDAYNQIYKTFTMPSVWSIYIRDLKKRGITDERIISCLWHAAESSDNGKPGVNYFKPVMERWIKEGIYTAEESKQRREAVAVGQHQRTTQGHAGTSAKEDQYAYLDRNDGKWSMPERDPTIL</sequence>
<evidence type="ECO:0000256" key="1">
    <source>
        <dbReference type="SAM" id="MobiDB-lite"/>
    </source>
</evidence>
<dbReference type="Proteomes" id="UP001597233">
    <property type="component" value="Unassembled WGS sequence"/>
</dbReference>